<organism evidence="1 2">
    <name type="scientific">Rhododendron molle</name>
    <name type="common">Chinese azalea</name>
    <name type="synonym">Azalea mollis</name>
    <dbReference type="NCBI Taxonomy" id="49168"/>
    <lineage>
        <taxon>Eukaryota</taxon>
        <taxon>Viridiplantae</taxon>
        <taxon>Streptophyta</taxon>
        <taxon>Embryophyta</taxon>
        <taxon>Tracheophyta</taxon>
        <taxon>Spermatophyta</taxon>
        <taxon>Magnoliopsida</taxon>
        <taxon>eudicotyledons</taxon>
        <taxon>Gunneridae</taxon>
        <taxon>Pentapetalae</taxon>
        <taxon>asterids</taxon>
        <taxon>Ericales</taxon>
        <taxon>Ericaceae</taxon>
        <taxon>Ericoideae</taxon>
        <taxon>Rhodoreae</taxon>
        <taxon>Rhododendron</taxon>
    </lineage>
</organism>
<proteinExistence type="predicted"/>
<comment type="caution">
    <text evidence="1">The sequence shown here is derived from an EMBL/GenBank/DDBJ whole genome shotgun (WGS) entry which is preliminary data.</text>
</comment>
<reference evidence="1" key="1">
    <citation type="submission" date="2022-02" db="EMBL/GenBank/DDBJ databases">
        <title>Plant Genome Project.</title>
        <authorList>
            <person name="Zhang R.-G."/>
        </authorList>
    </citation>
    <scope>NUCLEOTIDE SEQUENCE</scope>
    <source>
        <strain evidence="1">AT1</strain>
    </source>
</reference>
<protein>
    <submittedName>
        <fullName evidence="1">Uncharacterized protein</fullName>
    </submittedName>
</protein>
<dbReference type="EMBL" id="CM046392">
    <property type="protein sequence ID" value="KAI8555500.1"/>
    <property type="molecule type" value="Genomic_DNA"/>
</dbReference>
<evidence type="ECO:0000313" key="1">
    <source>
        <dbReference type="EMBL" id="KAI8555500.1"/>
    </source>
</evidence>
<dbReference type="Proteomes" id="UP001062846">
    <property type="component" value="Chromosome 5"/>
</dbReference>
<keyword evidence="2" id="KW-1185">Reference proteome</keyword>
<gene>
    <name evidence="1" type="ORF">RHMOL_Rhmol05G0177800</name>
</gene>
<evidence type="ECO:0000313" key="2">
    <source>
        <dbReference type="Proteomes" id="UP001062846"/>
    </source>
</evidence>
<accession>A0ACC0NQD7</accession>
<name>A0ACC0NQD7_RHOML</name>
<sequence>MSEKVKRLGSGILSNKAYAGLNPEFPLDFFEKTVCITADVKLSGDAIRNGDSDGAKQSLASEVGFLESPTPAGFKIYVSNSNPDIVMVGFRVHVGNTSGNDIPSEITIFQRVIKLDEGMWSWYDIPFTVAEWLNHFLLMKKYNFGWTDLQWLHITEIRLVRSLWLS</sequence>